<sequence>MTRPCRPPLRRRALWPQLIHIPGSDMNGHRLRLVFNFDTSTNRSYLQKLVLVAEGRCPFNDEAGHRRAHNDRAQA</sequence>
<evidence type="ECO:0000313" key="1">
    <source>
        <dbReference type="EMBL" id="OBZ80098.1"/>
    </source>
</evidence>
<accession>A0A1C7MTD5</accession>
<dbReference type="EMBL" id="LUGG01000001">
    <property type="protein sequence ID" value="OBZ80098.1"/>
    <property type="molecule type" value="Genomic_DNA"/>
</dbReference>
<comment type="caution">
    <text evidence="1">The sequence shown here is derived from an EMBL/GenBank/DDBJ whole genome shotgun (WGS) entry which is preliminary data.</text>
</comment>
<dbReference type="AlphaFoldDB" id="A0A1C7MTD5"/>
<evidence type="ECO:0000313" key="2">
    <source>
        <dbReference type="Proteomes" id="UP000092993"/>
    </source>
</evidence>
<proteinExistence type="predicted"/>
<protein>
    <submittedName>
        <fullName evidence="1">Uncharacterized protein</fullName>
    </submittedName>
</protein>
<name>A0A1C7MTD5_GRIFR</name>
<keyword evidence="2" id="KW-1185">Reference proteome</keyword>
<organism evidence="1 2">
    <name type="scientific">Grifola frondosa</name>
    <name type="common">Maitake</name>
    <name type="synonym">Polyporus frondosus</name>
    <dbReference type="NCBI Taxonomy" id="5627"/>
    <lineage>
        <taxon>Eukaryota</taxon>
        <taxon>Fungi</taxon>
        <taxon>Dikarya</taxon>
        <taxon>Basidiomycota</taxon>
        <taxon>Agaricomycotina</taxon>
        <taxon>Agaricomycetes</taxon>
        <taxon>Polyporales</taxon>
        <taxon>Grifolaceae</taxon>
        <taxon>Grifola</taxon>
    </lineage>
</organism>
<dbReference type="Proteomes" id="UP000092993">
    <property type="component" value="Unassembled WGS sequence"/>
</dbReference>
<gene>
    <name evidence="1" type="ORF">A0H81_00187</name>
</gene>
<reference evidence="1 2" key="1">
    <citation type="submission" date="2016-03" db="EMBL/GenBank/DDBJ databases">
        <title>Whole genome sequencing of Grifola frondosa 9006-11.</title>
        <authorList>
            <person name="Min B."/>
            <person name="Park H."/>
            <person name="Kim J.-G."/>
            <person name="Cho H."/>
            <person name="Oh Y.-L."/>
            <person name="Kong W.-S."/>
            <person name="Choi I.-G."/>
        </authorList>
    </citation>
    <scope>NUCLEOTIDE SEQUENCE [LARGE SCALE GENOMIC DNA]</scope>
    <source>
        <strain evidence="1 2">9006-11</strain>
    </source>
</reference>